<dbReference type="GO" id="GO:0005886">
    <property type="term" value="C:plasma membrane"/>
    <property type="evidence" value="ECO:0007669"/>
    <property type="project" value="UniProtKB-SubCell"/>
</dbReference>
<comment type="subcellular location">
    <subcellularLocation>
        <location evidence="10">Cell membrane</location>
        <topology evidence="10">Peripheral membrane protein</topology>
        <orientation evidence="10">Cytoplasmic side</orientation>
    </subcellularLocation>
</comment>
<keyword evidence="15" id="KW-1185">Reference proteome</keyword>
<comment type="function">
    <text evidence="10">Cell wall formation. Catalyzes the transfer of a GlcNAc subunit on undecaprenyl-pyrophosphoryl-MurNAc-pentapeptide (lipid intermediate I) to form undecaprenyl-pyrophosphoryl-MurNAc-(pentapeptide)GlcNAc (lipid intermediate II).</text>
</comment>
<evidence type="ECO:0000256" key="7">
    <source>
        <dbReference type="ARBA" id="ARBA00023136"/>
    </source>
</evidence>
<feature type="domain" description="Glycosyltransferase family 28 N-terminal" evidence="11">
    <location>
        <begin position="5"/>
        <end position="141"/>
    </location>
</feature>
<proteinExistence type="inferred from homology"/>
<dbReference type="NCBIfam" id="TIGR01133">
    <property type="entry name" value="murG"/>
    <property type="match status" value="1"/>
</dbReference>
<evidence type="ECO:0000259" key="12">
    <source>
        <dbReference type="Pfam" id="PF04101"/>
    </source>
</evidence>
<dbReference type="CDD" id="cd03785">
    <property type="entry name" value="GT28_MurG"/>
    <property type="match status" value="1"/>
</dbReference>
<dbReference type="InterPro" id="IPR007235">
    <property type="entry name" value="Glyco_trans_28_C"/>
</dbReference>
<evidence type="ECO:0000256" key="1">
    <source>
        <dbReference type="ARBA" id="ARBA00022475"/>
    </source>
</evidence>
<dbReference type="PANTHER" id="PTHR21015:SF27">
    <property type="entry name" value="UDP-N-ACETYLGLUCOSAMINE--N-ACETYLMURAMYL-(PENTAPEPTIDE) PYROPHOSPHORYL-UNDECAPRENOL N-ACETYLGLUCOSAMINE TRANSFERASE"/>
    <property type="match status" value="1"/>
</dbReference>
<evidence type="ECO:0000256" key="4">
    <source>
        <dbReference type="ARBA" id="ARBA00022679"/>
    </source>
</evidence>
<feature type="binding site" evidence="10">
    <location>
        <position position="291"/>
    </location>
    <ligand>
        <name>UDP-N-acetyl-alpha-D-glucosamine</name>
        <dbReference type="ChEBI" id="CHEBI:57705"/>
    </ligand>
</feature>
<dbReference type="PANTHER" id="PTHR21015">
    <property type="entry name" value="UDP-N-ACETYLGLUCOSAMINE--N-ACETYLMURAMYL-(PENTAPEPTIDE) PYROPHOSPHORYL-UNDECAPRENOL N-ACETYLGLUCOSAMINE TRANSFERASE 1"/>
    <property type="match status" value="1"/>
</dbReference>
<comment type="catalytic activity">
    <reaction evidence="10">
        <text>di-trans,octa-cis-undecaprenyl diphospho-N-acetyl-alpha-D-muramoyl-L-alanyl-D-glutamyl-meso-2,6-diaminopimeloyl-D-alanyl-D-alanine + UDP-N-acetyl-alpha-D-glucosamine = di-trans,octa-cis-undecaprenyl diphospho-[N-acetyl-alpha-D-glucosaminyl-(1-&gt;4)]-N-acetyl-alpha-D-muramoyl-L-alanyl-D-glutamyl-meso-2,6-diaminopimeloyl-D-alanyl-D-alanine + UDP + H(+)</text>
        <dbReference type="Rhea" id="RHEA:31227"/>
        <dbReference type="ChEBI" id="CHEBI:15378"/>
        <dbReference type="ChEBI" id="CHEBI:57705"/>
        <dbReference type="ChEBI" id="CHEBI:58223"/>
        <dbReference type="ChEBI" id="CHEBI:61387"/>
        <dbReference type="ChEBI" id="CHEBI:61388"/>
        <dbReference type="EC" id="2.4.1.227"/>
    </reaction>
</comment>
<dbReference type="AlphaFoldDB" id="A0A0W0R4L4"/>
<comment type="pathway">
    <text evidence="10">Cell wall biogenesis; peptidoglycan biosynthesis.</text>
</comment>
<dbReference type="GO" id="GO:0009252">
    <property type="term" value="P:peptidoglycan biosynthetic process"/>
    <property type="evidence" value="ECO:0007669"/>
    <property type="project" value="UniProtKB-UniRule"/>
</dbReference>
<accession>A0A0W0R4L4</accession>
<evidence type="ECO:0000259" key="11">
    <source>
        <dbReference type="Pfam" id="PF03033"/>
    </source>
</evidence>
<keyword evidence="1 10" id="KW-1003">Cell membrane</keyword>
<organism evidence="13 15">
    <name type="scientific">Legionella adelaidensis</name>
    <dbReference type="NCBI Taxonomy" id="45056"/>
    <lineage>
        <taxon>Bacteria</taxon>
        <taxon>Pseudomonadati</taxon>
        <taxon>Pseudomonadota</taxon>
        <taxon>Gammaproteobacteria</taxon>
        <taxon>Legionellales</taxon>
        <taxon>Legionellaceae</taxon>
        <taxon>Legionella</taxon>
    </lineage>
</organism>
<gene>
    <name evidence="10 13" type="primary">murG</name>
    <name evidence="13" type="ORF">Lade_0675</name>
    <name evidence="14" type="ORF">NCTC12735_01404</name>
</gene>
<keyword evidence="9 10" id="KW-0961">Cell wall biogenesis/degradation</keyword>
<dbReference type="KEGG" id="ladl:NCTC12735_01404"/>
<keyword evidence="14" id="KW-0614">Plasmid</keyword>
<feature type="binding site" evidence="10">
    <location>
        <position position="196"/>
    </location>
    <ligand>
        <name>UDP-N-acetyl-alpha-D-glucosamine</name>
        <dbReference type="ChEBI" id="CHEBI:57705"/>
    </ligand>
</feature>
<dbReference type="EMBL" id="LNKA01000001">
    <property type="protein sequence ID" value="KTC66017.1"/>
    <property type="molecule type" value="Genomic_DNA"/>
</dbReference>
<keyword evidence="2 10" id="KW-0132">Cell division</keyword>
<reference evidence="14 16" key="2">
    <citation type="submission" date="2018-12" db="EMBL/GenBank/DDBJ databases">
        <authorList>
            <consortium name="Pathogen Informatics"/>
        </authorList>
    </citation>
    <scope>NUCLEOTIDE SEQUENCE [LARGE SCALE GENOMIC DNA]</scope>
    <source>
        <strain evidence="14 16">NCTC12735</strain>
        <plasmid evidence="16">22</plasmid>
    </source>
</reference>
<sequence>MGNRIVLTGGGTAGHVTPNIALIEVLKEEGWQIDYIGSEDSVEKEMITAINVPYHAISSGKLRRYFSWKNFLDPFKILLGILQSYRLLRKLKVDVVFSKGGFVAFPVVVGAWLNNIPIIAHESDLSPGLANRLSFPFVSKICVTFTPARNFFKKKTKVEVTGTPIRKQLFLGNKEKGLALCGFTKEKPCLLFIGGSQGANSLNTCIRQSLNHLIEHFQVIHLCGKGKVANSYQNHPGYFQMEYAKDELADLFAASDIVISRAGANSLYEILALSKPHVLIPLSRQASRGDQIQNARYFQEKGVSKIIMEEDLTPNMLVAAINEVQKTKEQIIEKIDALNISSATEKIAAMIKEQAC</sequence>
<dbReference type="InterPro" id="IPR006009">
    <property type="entry name" value="GlcNAc_MurG"/>
</dbReference>
<evidence type="ECO:0000256" key="6">
    <source>
        <dbReference type="ARBA" id="ARBA00022984"/>
    </source>
</evidence>
<feature type="domain" description="Glycosyl transferase family 28 C-terminal" evidence="12">
    <location>
        <begin position="190"/>
        <end position="343"/>
    </location>
</feature>
<dbReference type="STRING" id="45056.Lade_0675"/>
<dbReference type="GO" id="GO:0005975">
    <property type="term" value="P:carbohydrate metabolic process"/>
    <property type="evidence" value="ECO:0007669"/>
    <property type="project" value="InterPro"/>
</dbReference>
<dbReference type="InterPro" id="IPR004276">
    <property type="entry name" value="GlycoTrans_28_N"/>
</dbReference>
<evidence type="ECO:0000256" key="9">
    <source>
        <dbReference type="ARBA" id="ARBA00023316"/>
    </source>
</evidence>
<evidence type="ECO:0000256" key="2">
    <source>
        <dbReference type="ARBA" id="ARBA00022618"/>
    </source>
</evidence>
<dbReference type="Pfam" id="PF04101">
    <property type="entry name" value="Glyco_tran_28_C"/>
    <property type="match status" value="1"/>
</dbReference>
<dbReference type="HAMAP" id="MF_00033">
    <property type="entry name" value="MurG"/>
    <property type="match status" value="1"/>
</dbReference>
<dbReference type="NCBIfam" id="NF009102">
    <property type="entry name" value="PRK12446.1"/>
    <property type="match status" value="1"/>
</dbReference>
<feature type="binding site" evidence="10">
    <location>
        <begin position="12"/>
        <end position="14"/>
    </location>
    <ligand>
        <name>UDP-N-acetyl-alpha-D-glucosamine</name>
        <dbReference type="ChEBI" id="CHEBI:57705"/>
    </ligand>
</feature>
<dbReference type="OrthoDB" id="9808936at2"/>
<evidence type="ECO:0000256" key="5">
    <source>
        <dbReference type="ARBA" id="ARBA00022960"/>
    </source>
</evidence>
<comment type="caution">
    <text evidence="10">Lacks conserved residue(s) required for the propagation of feature annotation.</text>
</comment>
<dbReference type="SUPFAM" id="SSF53756">
    <property type="entry name" value="UDP-Glycosyltransferase/glycogen phosphorylase"/>
    <property type="match status" value="1"/>
</dbReference>
<comment type="similarity">
    <text evidence="10">Belongs to the glycosyltransferase 28 family. MurG subfamily.</text>
</comment>
<dbReference type="GO" id="GO:0008360">
    <property type="term" value="P:regulation of cell shape"/>
    <property type="evidence" value="ECO:0007669"/>
    <property type="project" value="UniProtKB-KW"/>
</dbReference>
<name>A0A0W0R4L4_9GAMM</name>
<dbReference type="GO" id="GO:0071555">
    <property type="term" value="P:cell wall organization"/>
    <property type="evidence" value="ECO:0007669"/>
    <property type="project" value="UniProtKB-KW"/>
</dbReference>
<keyword evidence="6 10" id="KW-0573">Peptidoglycan synthesis</keyword>
<dbReference type="Gene3D" id="3.40.50.2000">
    <property type="entry name" value="Glycogen Phosphorylase B"/>
    <property type="match status" value="2"/>
</dbReference>
<evidence type="ECO:0000256" key="8">
    <source>
        <dbReference type="ARBA" id="ARBA00023306"/>
    </source>
</evidence>
<dbReference type="GO" id="GO:0051301">
    <property type="term" value="P:cell division"/>
    <property type="evidence" value="ECO:0007669"/>
    <property type="project" value="UniProtKB-KW"/>
</dbReference>
<evidence type="ECO:0000313" key="16">
    <source>
        <dbReference type="Proteomes" id="UP000281170"/>
    </source>
</evidence>
<evidence type="ECO:0000313" key="15">
    <source>
        <dbReference type="Proteomes" id="UP000054859"/>
    </source>
</evidence>
<dbReference type="PATRIC" id="fig|45056.6.peg.697"/>
<dbReference type="UniPathway" id="UPA00219"/>
<evidence type="ECO:0000256" key="10">
    <source>
        <dbReference type="HAMAP-Rule" id="MF_00033"/>
    </source>
</evidence>
<dbReference type="Pfam" id="PF03033">
    <property type="entry name" value="Glyco_transf_28"/>
    <property type="match status" value="1"/>
</dbReference>
<evidence type="ECO:0000256" key="3">
    <source>
        <dbReference type="ARBA" id="ARBA00022676"/>
    </source>
</evidence>
<keyword evidence="5 10" id="KW-0133">Cell shape</keyword>
<dbReference type="EMBL" id="LR134431">
    <property type="protein sequence ID" value="VEH85768.1"/>
    <property type="molecule type" value="Genomic_DNA"/>
</dbReference>
<dbReference type="EC" id="2.4.1.227" evidence="10"/>
<geneLocation type="plasmid" evidence="14 16">
    <name>22</name>
</geneLocation>
<protein>
    <recommendedName>
        <fullName evidence="10">UDP-N-acetylglucosamine--N-acetylmuramyl-(pentapeptide) pyrophosphoryl-undecaprenol N-acetylglucosamine transferase</fullName>
        <ecNumber evidence="10">2.4.1.227</ecNumber>
    </recommendedName>
    <alternativeName>
        <fullName evidence="10">Undecaprenyl-PP-MurNAc-pentapeptide-UDPGlcNAc GlcNAc transferase</fullName>
    </alternativeName>
</protein>
<feature type="binding site" evidence="10">
    <location>
        <position position="166"/>
    </location>
    <ligand>
        <name>UDP-N-acetyl-alpha-D-glucosamine</name>
        <dbReference type="ChEBI" id="CHEBI:57705"/>
    </ligand>
</feature>
<dbReference type="RefSeq" id="WP_058461729.1">
    <property type="nucleotide sequence ID" value="NZ_CAAAHS010000007.1"/>
</dbReference>
<evidence type="ECO:0000313" key="13">
    <source>
        <dbReference type="EMBL" id="KTC66017.1"/>
    </source>
</evidence>
<keyword evidence="4 10" id="KW-0808">Transferase</keyword>
<dbReference type="Proteomes" id="UP000054859">
    <property type="component" value="Unassembled WGS sequence"/>
</dbReference>
<keyword evidence="3 10" id="KW-0328">Glycosyltransferase</keyword>
<reference evidence="13 15" key="1">
    <citation type="submission" date="2015-11" db="EMBL/GenBank/DDBJ databases">
        <title>Identification of large and diverse effector repertoires of 38 Legionella species.</title>
        <authorList>
            <person name="Burstein D."/>
            <person name="Amaro F."/>
            <person name="Zusman T."/>
            <person name="Lifshitz Z."/>
            <person name="Cohen O."/>
            <person name="Gilbert J.A."/>
            <person name="Pupko T."/>
            <person name="Shuman H.A."/>
            <person name="Segal G."/>
        </authorList>
    </citation>
    <scope>NUCLEOTIDE SEQUENCE [LARGE SCALE GENOMIC DNA]</scope>
    <source>
        <strain evidence="13 15">1762-AUS-E</strain>
    </source>
</reference>
<evidence type="ECO:0000313" key="14">
    <source>
        <dbReference type="EMBL" id="VEH85768.1"/>
    </source>
</evidence>
<keyword evidence="7 10" id="KW-0472">Membrane</keyword>
<dbReference type="Proteomes" id="UP000281170">
    <property type="component" value="Plasmid 22"/>
</dbReference>
<dbReference type="GO" id="GO:0050511">
    <property type="term" value="F:undecaprenyldiphospho-muramoylpentapeptide beta-N-acetylglucosaminyltransferase activity"/>
    <property type="evidence" value="ECO:0007669"/>
    <property type="project" value="UniProtKB-UniRule"/>
</dbReference>
<keyword evidence="8 10" id="KW-0131">Cell cycle</keyword>